<organism evidence="3 4">
    <name type="scientific">Asaia spathodeae</name>
    <dbReference type="NCBI Taxonomy" id="657016"/>
    <lineage>
        <taxon>Bacteria</taxon>
        <taxon>Pseudomonadati</taxon>
        <taxon>Pseudomonadota</taxon>
        <taxon>Alphaproteobacteria</taxon>
        <taxon>Acetobacterales</taxon>
        <taxon>Acetobacteraceae</taxon>
        <taxon>Asaia</taxon>
    </lineage>
</organism>
<keyword evidence="4" id="KW-1185">Reference proteome</keyword>
<dbReference type="PANTHER" id="PTHR43283">
    <property type="entry name" value="BETA-LACTAMASE-RELATED"/>
    <property type="match status" value="1"/>
</dbReference>
<sequence>MRRRHFTLGLGTNFLTLDGCATSPFSTVDRLMTRAVHDSKMPGAILVIGHHNTVVHRSVIGHRALVPEREKLTIDTVFDMASLTKPLVTALCLMQLVEAGRLSLDTKVTALLPDFAANGKGDISLRLLLTHYSGLPPDLPLTAPWQGRDEALRLACASPLMARPGSTFIYSDINFIVLGRIVEIVSGNSLQQQARHGIFAPLSMGHSDFLPRASEQKIIAPTQYQDDGTMLRGVVHDPTARRMGGIAGHAGLFSREDDLVRYITALIACRAGQNSAFPLSRAGVLLMTTPQQPRDRRELRGLGWDIDTHYSSLRGEGFPPGSFGHTGFTGPSVWIAPESGSFVLILTNRVHPRGGVSLVALRRSVSTEVARVLSTF</sequence>
<dbReference type="InterPro" id="IPR012338">
    <property type="entry name" value="Beta-lactam/transpept-like"/>
</dbReference>
<dbReference type="Gene3D" id="3.40.710.10">
    <property type="entry name" value="DD-peptidase/beta-lactamase superfamily"/>
    <property type="match status" value="1"/>
</dbReference>
<gene>
    <name evidence="3" type="ORF">HW542_11300</name>
</gene>
<dbReference type="RefSeq" id="WP_267311791.1">
    <property type="nucleotide sequence ID" value="NZ_JABXXV010000006.1"/>
</dbReference>
<dbReference type="InterPro" id="IPR050789">
    <property type="entry name" value="Diverse_Enzym_Activities"/>
</dbReference>
<dbReference type="SUPFAM" id="SSF56601">
    <property type="entry name" value="beta-lactamase/transpeptidase-like"/>
    <property type="match status" value="1"/>
</dbReference>
<evidence type="ECO:0000256" key="1">
    <source>
        <dbReference type="ARBA" id="ARBA00022801"/>
    </source>
</evidence>
<evidence type="ECO:0000259" key="2">
    <source>
        <dbReference type="Pfam" id="PF00144"/>
    </source>
</evidence>
<feature type="domain" description="Beta-lactamase-related" evidence="2">
    <location>
        <begin position="28"/>
        <end position="354"/>
    </location>
</feature>
<proteinExistence type="predicted"/>
<dbReference type="InterPro" id="IPR001466">
    <property type="entry name" value="Beta-lactam-related"/>
</dbReference>
<comment type="caution">
    <text evidence="3">The sequence shown here is derived from an EMBL/GenBank/DDBJ whole genome shotgun (WGS) entry which is preliminary data.</text>
</comment>
<accession>A0ABX2P7D4</accession>
<dbReference type="EMBL" id="JABXXV010000006">
    <property type="protein sequence ID" value="NVN47389.1"/>
    <property type="molecule type" value="Genomic_DNA"/>
</dbReference>
<name>A0ABX2P7D4_9PROT</name>
<protein>
    <submittedName>
        <fullName evidence="3">Beta-lactamase family protein</fullName>
    </submittedName>
</protein>
<dbReference type="Pfam" id="PF00144">
    <property type="entry name" value="Beta-lactamase"/>
    <property type="match status" value="1"/>
</dbReference>
<dbReference type="PANTHER" id="PTHR43283:SF11">
    <property type="entry name" value="BETA-LACTAMASE-RELATED DOMAIN-CONTAINING PROTEIN"/>
    <property type="match status" value="1"/>
</dbReference>
<keyword evidence="1" id="KW-0378">Hydrolase</keyword>
<evidence type="ECO:0000313" key="3">
    <source>
        <dbReference type="EMBL" id="NVN47389.1"/>
    </source>
</evidence>
<dbReference type="Proteomes" id="UP001516351">
    <property type="component" value="Unassembled WGS sequence"/>
</dbReference>
<evidence type="ECO:0000313" key="4">
    <source>
        <dbReference type="Proteomes" id="UP001516351"/>
    </source>
</evidence>
<reference evidence="3 4" key="1">
    <citation type="submission" date="2020-06" db="EMBL/GenBank/DDBJ databases">
        <title>Synonyms of Asaia species.</title>
        <authorList>
            <person name="Sombolestani A."/>
        </authorList>
    </citation>
    <scope>NUCLEOTIDE SEQUENCE [LARGE SCALE GENOMIC DNA]</scope>
    <source>
        <strain evidence="3 4">LMG 27047</strain>
    </source>
</reference>